<evidence type="ECO:0000313" key="3">
    <source>
        <dbReference type="Proteomes" id="UP000319449"/>
    </source>
</evidence>
<gene>
    <name evidence="2" type="ORF">JN12_01591</name>
</gene>
<dbReference type="RefSeq" id="WP_145020864.1">
    <property type="nucleotide sequence ID" value="NZ_VLLN01000008.1"/>
</dbReference>
<feature type="transmembrane region" description="Helical" evidence="1">
    <location>
        <begin position="32"/>
        <end position="58"/>
    </location>
</feature>
<keyword evidence="3" id="KW-1185">Reference proteome</keyword>
<protein>
    <submittedName>
        <fullName evidence="2">Uncharacterized protein</fullName>
    </submittedName>
</protein>
<dbReference type="AlphaFoldDB" id="A0A562VNZ7"/>
<keyword evidence="1" id="KW-0812">Transmembrane</keyword>
<evidence type="ECO:0000313" key="2">
    <source>
        <dbReference type="EMBL" id="TWJ19474.1"/>
    </source>
</evidence>
<sequence length="60" mass="6044">MTAAYIGLIVVGLGLVARGLPAAHRLSRPRDIVAALAVLVGLCAAIFGTLMTAVPGFLKG</sequence>
<name>A0A562VNZ7_9BACT</name>
<dbReference type="Proteomes" id="UP000319449">
    <property type="component" value="Unassembled WGS sequence"/>
</dbReference>
<dbReference type="EMBL" id="VLLN01000008">
    <property type="protein sequence ID" value="TWJ19474.1"/>
    <property type="molecule type" value="Genomic_DNA"/>
</dbReference>
<keyword evidence="1" id="KW-0472">Membrane</keyword>
<reference evidence="2 3" key="1">
    <citation type="submission" date="2019-07" db="EMBL/GenBank/DDBJ databases">
        <title>Genomic Encyclopedia of Archaeal and Bacterial Type Strains, Phase II (KMG-II): from individual species to whole genera.</title>
        <authorList>
            <person name="Goeker M."/>
        </authorList>
    </citation>
    <scope>NUCLEOTIDE SEQUENCE [LARGE SCALE GENOMIC DNA]</scope>
    <source>
        <strain evidence="2 3">ATCC BAA-1139</strain>
    </source>
</reference>
<keyword evidence="1" id="KW-1133">Transmembrane helix</keyword>
<comment type="caution">
    <text evidence="2">The sequence shown here is derived from an EMBL/GenBank/DDBJ whole genome shotgun (WGS) entry which is preliminary data.</text>
</comment>
<organism evidence="2 3">
    <name type="scientific">Geobacter argillaceus</name>
    <dbReference type="NCBI Taxonomy" id="345631"/>
    <lineage>
        <taxon>Bacteria</taxon>
        <taxon>Pseudomonadati</taxon>
        <taxon>Thermodesulfobacteriota</taxon>
        <taxon>Desulfuromonadia</taxon>
        <taxon>Geobacterales</taxon>
        <taxon>Geobacteraceae</taxon>
        <taxon>Geobacter</taxon>
    </lineage>
</organism>
<proteinExistence type="predicted"/>
<accession>A0A562VNZ7</accession>
<evidence type="ECO:0000256" key="1">
    <source>
        <dbReference type="SAM" id="Phobius"/>
    </source>
</evidence>